<keyword evidence="2" id="KW-0472">Membrane</keyword>
<proteinExistence type="predicted"/>
<dbReference type="InterPro" id="IPR043129">
    <property type="entry name" value="ATPase_NBD"/>
</dbReference>
<sequence length="439" mass="44681">MDIVLGVSMAPTTVRLLLIEGVDADGVTIEEDTFDVGDPAASGAVEQVIAAIDGTREGAIEGGCRLASIGVTWSDPAEVGALRQELAAREVGGVMLVSPLLAAAALAQAVGQAIGYEHIAMLFVEPDHATLAVVEVSDGSIVDLHRRVLANARPEAPREALAAELATILAALDARGSWADGVFLIGCGTDIVSIKPALEAVTPLDVTAPEEPDMALARGAALASANAPLFASSTAALAYALDPGTGEIHPRGLTPTYLDISANADRGAEVLAYSALTDDDEEAPRRRRRPFLLTGSALAGIAAVAVGVVLVSLTSDRPAAAVQHKPRASVATPAKQLPAQAPAKPSPRSAPPTAAAAAVPPAPAPAPAPVEHAAPHTAVAAPPPAPVHRWRAPAPVQRVVPEAPPAPRRPPLTLYLHLPFVTVPIPINPPAPPPPPPGP</sequence>
<dbReference type="Proteomes" id="UP000320513">
    <property type="component" value="Unassembled WGS sequence"/>
</dbReference>
<evidence type="ECO:0000256" key="1">
    <source>
        <dbReference type="SAM" id="MobiDB-lite"/>
    </source>
</evidence>
<evidence type="ECO:0000259" key="3">
    <source>
        <dbReference type="Pfam" id="PF23717"/>
    </source>
</evidence>
<feature type="transmembrane region" description="Helical" evidence="2">
    <location>
        <begin position="291"/>
        <end position="313"/>
    </location>
</feature>
<evidence type="ECO:0000313" key="4">
    <source>
        <dbReference type="EMBL" id="TVS84391.1"/>
    </source>
</evidence>
<reference evidence="4 5" key="1">
    <citation type="submission" date="2019-07" db="EMBL/GenBank/DDBJ databases">
        <title>New Mycobacterium species.</title>
        <authorList>
            <person name="Tortoli E."/>
            <person name="Ghielmetti G."/>
            <person name="Friedel U."/>
            <person name="Trovato A."/>
        </authorList>
    </citation>
    <scope>NUCLEOTIDE SEQUENCE [LARGE SCALE GENOMIC DNA]</scope>
    <source>
        <strain evidence="4 5">16-83</strain>
    </source>
</reference>
<dbReference type="SUPFAM" id="SSF53067">
    <property type="entry name" value="Actin-like ATPase domain"/>
    <property type="match status" value="1"/>
</dbReference>
<keyword evidence="2" id="KW-0812">Transmembrane</keyword>
<dbReference type="AlphaFoldDB" id="A0A557XFL5"/>
<accession>A0A557XFL5</accession>
<feature type="region of interest" description="Disordered" evidence="1">
    <location>
        <begin position="319"/>
        <end position="386"/>
    </location>
</feature>
<feature type="compositionally biased region" description="Low complexity" evidence="1">
    <location>
        <begin position="369"/>
        <end position="380"/>
    </location>
</feature>
<organism evidence="4 5">
    <name type="scientific">Mycobacterium helveticum</name>
    <dbReference type="NCBI Taxonomy" id="2592811"/>
    <lineage>
        <taxon>Bacteria</taxon>
        <taxon>Bacillati</taxon>
        <taxon>Actinomycetota</taxon>
        <taxon>Actinomycetes</taxon>
        <taxon>Mycobacteriales</taxon>
        <taxon>Mycobacteriaceae</taxon>
        <taxon>Mycobacterium</taxon>
    </lineage>
</organism>
<keyword evidence="2" id="KW-1133">Transmembrane helix</keyword>
<dbReference type="Pfam" id="PF23717">
    <property type="entry name" value="DUF7159"/>
    <property type="match status" value="1"/>
</dbReference>
<dbReference type="InterPro" id="IPR055583">
    <property type="entry name" value="DUF7159"/>
</dbReference>
<keyword evidence="5" id="KW-1185">Reference proteome</keyword>
<gene>
    <name evidence="4" type="ORF">FPZ47_21910</name>
</gene>
<evidence type="ECO:0000256" key="2">
    <source>
        <dbReference type="SAM" id="Phobius"/>
    </source>
</evidence>
<name>A0A557XFL5_9MYCO</name>
<protein>
    <recommendedName>
        <fullName evidence="3">DUF7159 domain-containing protein</fullName>
    </recommendedName>
</protein>
<feature type="domain" description="DUF7159" evidence="3">
    <location>
        <begin position="2"/>
        <end position="235"/>
    </location>
</feature>
<feature type="compositionally biased region" description="Low complexity" evidence="1">
    <location>
        <begin position="331"/>
        <end position="343"/>
    </location>
</feature>
<comment type="caution">
    <text evidence="4">The sequence shown here is derived from an EMBL/GenBank/DDBJ whole genome shotgun (WGS) entry which is preliminary data.</text>
</comment>
<evidence type="ECO:0000313" key="5">
    <source>
        <dbReference type="Proteomes" id="UP000320513"/>
    </source>
</evidence>
<dbReference type="EMBL" id="VMQU01000120">
    <property type="protein sequence ID" value="TVS84391.1"/>
    <property type="molecule type" value="Genomic_DNA"/>
</dbReference>
<dbReference type="RefSeq" id="WP_145039590.1">
    <property type="nucleotide sequence ID" value="NZ_VMQU01000120.1"/>
</dbReference>